<evidence type="ECO:0000259" key="16">
    <source>
        <dbReference type="PROSITE" id="PS51198"/>
    </source>
</evidence>
<dbReference type="GO" id="GO:0033202">
    <property type="term" value="C:DNA helicase complex"/>
    <property type="evidence" value="ECO:0007669"/>
    <property type="project" value="TreeGrafter"/>
</dbReference>
<proteinExistence type="inferred from homology"/>
<protein>
    <recommendedName>
        <fullName evidence="13">DNA 3'-5' helicase</fullName>
        <ecNumber evidence="13">5.6.2.4</ecNumber>
    </recommendedName>
</protein>
<dbReference type="OrthoDB" id="5240387at2"/>
<dbReference type="Pfam" id="PF13361">
    <property type="entry name" value="UvrD_C"/>
    <property type="match status" value="1"/>
</dbReference>
<dbReference type="GO" id="GO:0000725">
    <property type="term" value="P:recombinational repair"/>
    <property type="evidence" value="ECO:0007669"/>
    <property type="project" value="TreeGrafter"/>
</dbReference>
<dbReference type="GO" id="GO:0043138">
    <property type="term" value="F:3'-5' DNA helicase activity"/>
    <property type="evidence" value="ECO:0007669"/>
    <property type="project" value="UniProtKB-EC"/>
</dbReference>
<gene>
    <name evidence="18" type="ORF">SAMN04488535_2101</name>
</gene>
<evidence type="ECO:0000313" key="18">
    <source>
        <dbReference type="EMBL" id="SDM14710.1"/>
    </source>
</evidence>
<feature type="domain" description="UvrD-like helicase C-terminal" evidence="17">
    <location>
        <begin position="273"/>
        <end position="570"/>
    </location>
</feature>
<name>A0A1G9QV23_9CORY</name>
<evidence type="ECO:0000256" key="5">
    <source>
        <dbReference type="ARBA" id="ARBA00022801"/>
    </source>
</evidence>
<keyword evidence="11" id="KW-0413">Isomerase</keyword>
<dbReference type="Proteomes" id="UP000199350">
    <property type="component" value="Chromosome I"/>
</dbReference>
<keyword evidence="6 15" id="KW-0347">Helicase</keyword>
<reference evidence="19" key="1">
    <citation type="submission" date="2016-10" db="EMBL/GenBank/DDBJ databases">
        <authorList>
            <person name="Varghese N."/>
            <person name="Submissions S."/>
        </authorList>
    </citation>
    <scope>NUCLEOTIDE SEQUENCE [LARGE SCALE GENOMIC DNA]</scope>
    <source>
        <strain evidence="19">DSM 20632</strain>
    </source>
</reference>
<accession>A0A1G9QV23</accession>
<evidence type="ECO:0000259" key="17">
    <source>
        <dbReference type="PROSITE" id="PS51217"/>
    </source>
</evidence>
<sequence length="1016" mass="109352">MVAEAFNPATPRAYLVARTRRDTRREWPHNLPESGSWKVTGEAGSGVSSFLVDTVVRAVEGGADPRGILVLTESKESGARLRVELSDRLAASGFVIDEPLVRSVHSLAFALLRQETGENIRLISGAEQDAVIRQLLQGHVEDGRGSWPEELRPALPMLGFARQLRDFLLRAVERRQSPDDLERLGRAHNRPIWSAAGQFLREYQQVMALNPARSISASELASAVLATTVPDRWHTVVVDDAQHLDPASAELVRRLLAAAEVGVVGGDLQQSVFHFRGASPSFFRDMGGLPHEVIDLGESRRAPTRAAVVCDTLATQQALIADELRRAHFEDGVDYRDMAVIVRSTGKLEPVRRALLQAGVPVVLNPTDVVLGQQRIVAALLLGLRALTEELTAAQWRELLLGPVGGTDPVTLRRLLRGLRRWRPDDRAEDTLRGLLVSGDSLPDFGSVLTDRELSILTHAKGVIDAGRDALAGGSVEEVLWAVWNATGLSTRLLAAALRGGASGSQADQDLDAVMALFDAAGDFTERRVNAGIEGFVSFISEQELPTGVRDRRTAKPDAVALLTAHGAVGREFKHVVVAGVQEMEWPTLSETGTMFGQEQLVDLLDNGVDPSIPVSRKTERLSEEQRLFSVATSRATESLLVVAVDGVEGDEVVQPSRFVDDFAARLGGEPARATTQGGDLVARGGGAVSVRLLSTADILAELRRAVTSDNSSEATRRQASRQLARLAAAGVAGAHPSEWWTTTDVSTSESLRIPTRLSPSRIESLLACPMREVLQRMVQLDSSLHMVWGVMAHAYFEAVGRGADEAAAREAVMEARRTADDAPAWKLDRDVAEFEAMLVRAHQWLTSSRGTFEQVAVEADINVEVAPGLSIIGRADRIERDASGALHVVDLKTSASVPSQASAEDNTQLEAYQLALSRGVVDGTSVVTAGPGDTPAEIGGAMLLYPKAQSRGAAAKRQQAPKDAERLGEFAEMIAPLPARMAGPELVAATGPHCDRCAVRALCPVQPEGQVVTRV</sequence>
<evidence type="ECO:0000256" key="4">
    <source>
        <dbReference type="ARBA" id="ARBA00022763"/>
    </source>
</evidence>
<comment type="similarity">
    <text evidence="1">Belongs to the helicase family. UvrD subfamily.</text>
</comment>
<comment type="catalytic activity">
    <reaction evidence="14">
        <text>ATP + H2O = ADP + phosphate + H(+)</text>
        <dbReference type="Rhea" id="RHEA:13065"/>
        <dbReference type="ChEBI" id="CHEBI:15377"/>
        <dbReference type="ChEBI" id="CHEBI:15378"/>
        <dbReference type="ChEBI" id="CHEBI:30616"/>
        <dbReference type="ChEBI" id="CHEBI:43474"/>
        <dbReference type="ChEBI" id="CHEBI:456216"/>
        <dbReference type="EC" id="5.6.2.4"/>
    </reaction>
</comment>
<dbReference type="GO" id="GO:0003677">
    <property type="term" value="F:DNA binding"/>
    <property type="evidence" value="ECO:0007669"/>
    <property type="project" value="UniProtKB-KW"/>
</dbReference>
<dbReference type="Gene3D" id="3.40.50.300">
    <property type="entry name" value="P-loop containing nucleotide triphosphate hydrolases"/>
    <property type="match status" value="2"/>
</dbReference>
<evidence type="ECO:0000256" key="2">
    <source>
        <dbReference type="ARBA" id="ARBA00022722"/>
    </source>
</evidence>
<dbReference type="PANTHER" id="PTHR11070:SF59">
    <property type="entry name" value="DNA 3'-5' HELICASE"/>
    <property type="match status" value="1"/>
</dbReference>
<dbReference type="GO" id="GO:0005829">
    <property type="term" value="C:cytosol"/>
    <property type="evidence" value="ECO:0007669"/>
    <property type="project" value="TreeGrafter"/>
</dbReference>
<comment type="catalytic activity">
    <reaction evidence="12">
        <text>Couples ATP hydrolysis with the unwinding of duplex DNA by translocating in the 3'-5' direction.</text>
        <dbReference type="EC" id="5.6.2.4"/>
    </reaction>
</comment>
<dbReference type="PROSITE" id="PS51217">
    <property type="entry name" value="UVRD_HELICASE_CTER"/>
    <property type="match status" value="1"/>
</dbReference>
<evidence type="ECO:0000256" key="8">
    <source>
        <dbReference type="ARBA" id="ARBA00022840"/>
    </source>
</evidence>
<dbReference type="Gene3D" id="3.90.320.10">
    <property type="match status" value="1"/>
</dbReference>
<organism evidence="18 19">
    <name type="scientific">Corynebacterium mycetoides</name>
    <dbReference type="NCBI Taxonomy" id="38302"/>
    <lineage>
        <taxon>Bacteria</taxon>
        <taxon>Bacillati</taxon>
        <taxon>Actinomycetota</taxon>
        <taxon>Actinomycetes</taxon>
        <taxon>Mycobacteriales</taxon>
        <taxon>Corynebacteriaceae</taxon>
        <taxon>Corynebacterium</taxon>
    </lineage>
</organism>
<keyword evidence="3 15" id="KW-0547">Nucleotide-binding</keyword>
<evidence type="ECO:0000256" key="9">
    <source>
        <dbReference type="ARBA" id="ARBA00023125"/>
    </source>
</evidence>
<keyword evidence="8 15" id="KW-0067">ATP-binding</keyword>
<keyword evidence="4" id="KW-0227">DNA damage</keyword>
<dbReference type="EMBL" id="LT629700">
    <property type="protein sequence ID" value="SDM14710.1"/>
    <property type="molecule type" value="Genomic_DNA"/>
</dbReference>
<evidence type="ECO:0000256" key="15">
    <source>
        <dbReference type="PROSITE-ProRule" id="PRU00560"/>
    </source>
</evidence>
<keyword evidence="5 15" id="KW-0378">Hydrolase</keyword>
<evidence type="ECO:0000256" key="10">
    <source>
        <dbReference type="ARBA" id="ARBA00023204"/>
    </source>
</evidence>
<keyword evidence="19" id="KW-1185">Reference proteome</keyword>
<feature type="binding site" evidence="15">
    <location>
        <begin position="41"/>
        <end position="48"/>
    </location>
    <ligand>
        <name>ATP</name>
        <dbReference type="ChEBI" id="CHEBI:30616"/>
    </ligand>
</feature>
<dbReference type="Gene3D" id="1.10.10.160">
    <property type="match status" value="1"/>
</dbReference>
<dbReference type="STRING" id="38302.SAMN04488535_2101"/>
<keyword evidence="2" id="KW-0540">Nuclease</keyword>
<keyword evidence="9" id="KW-0238">DNA-binding</keyword>
<feature type="domain" description="UvrD-like helicase ATP-binding" evidence="16">
    <location>
        <begin position="20"/>
        <end position="303"/>
    </location>
</feature>
<dbReference type="InterPro" id="IPR038726">
    <property type="entry name" value="PDDEXK_AddAB-type"/>
</dbReference>
<dbReference type="InterPro" id="IPR014017">
    <property type="entry name" value="DNA_helicase_UvrD-like_C"/>
</dbReference>
<dbReference type="RefSeq" id="WP_092151874.1">
    <property type="nucleotide sequence ID" value="NZ_LT629700.1"/>
</dbReference>
<evidence type="ECO:0000256" key="12">
    <source>
        <dbReference type="ARBA" id="ARBA00034617"/>
    </source>
</evidence>
<evidence type="ECO:0000256" key="6">
    <source>
        <dbReference type="ARBA" id="ARBA00022806"/>
    </source>
</evidence>
<keyword evidence="10" id="KW-0234">DNA repair</keyword>
<dbReference type="InterPro" id="IPR011604">
    <property type="entry name" value="PDDEXK-like_dom_sf"/>
</dbReference>
<dbReference type="EC" id="5.6.2.4" evidence="13"/>
<evidence type="ECO:0000256" key="13">
    <source>
        <dbReference type="ARBA" id="ARBA00034808"/>
    </source>
</evidence>
<dbReference type="AlphaFoldDB" id="A0A1G9QV23"/>
<dbReference type="GO" id="GO:0004527">
    <property type="term" value="F:exonuclease activity"/>
    <property type="evidence" value="ECO:0007669"/>
    <property type="project" value="UniProtKB-KW"/>
</dbReference>
<dbReference type="PROSITE" id="PS51198">
    <property type="entry name" value="UVRD_HELICASE_ATP_BIND"/>
    <property type="match status" value="1"/>
</dbReference>
<evidence type="ECO:0000256" key="3">
    <source>
        <dbReference type="ARBA" id="ARBA00022741"/>
    </source>
</evidence>
<dbReference type="InterPro" id="IPR027417">
    <property type="entry name" value="P-loop_NTPase"/>
</dbReference>
<evidence type="ECO:0000256" key="7">
    <source>
        <dbReference type="ARBA" id="ARBA00022839"/>
    </source>
</evidence>
<dbReference type="Pfam" id="PF12705">
    <property type="entry name" value="PDDEXK_1"/>
    <property type="match status" value="1"/>
</dbReference>
<evidence type="ECO:0000256" key="14">
    <source>
        <dbReference type="ARBA" id="ARBA00048988"/>
    </source>
</evidence>
<evidence type="ECO:0000256" key="11">
    <source>
        <dbReference type="ARBA" id="ARBA00023235"/>
    </source>
</evidence>
<dbReference type="GO" id="GO:0005524">
    <property type="term" value="F:ATP binding"/>
    <property type="evidence" value="ECO:0007669"/>
    <property type="project" value="UniProtKB-UniRule"/>
</dbReference>
<keyword evidence="7" id="KW-0269">Exonuclease</keyword>
<dbReference type="SUPFAM" id="SSF52540">
    <property type="entry name" value="P-loop containing nucleoside triphosphate hydrolases"/>
    <property type="match status" value="1"/>
</dbReference>
<dbReference type="Pfam" id="PF00580">
    <property type="entry name" value="UvrD-helicase"/>
    <property type="match status" value="1"/>
</dbReference>
<dbReference type="InterPro" id="IPR013986">
    <property type="entry name" value="DExx_box_DNA_helicase_dom_sf"/>
</dbReference>
<evidence type="ECO:0000256" key="1">
    <source>
        <dbReference type="ARBA" id="ARBA00009922"/>
    </source>
</evidence>
<dbReference type="Gene3D" id="1.10.486.10">
    <property type="entry name" value="PCRA, domain 4"/>
    <property type="match status" value="1"/>
</dbReference>
<dbReference type="InterPro" id="IPR000212">
    <property type="entry name" value="DNA_helicase_UvrD/REP"/>
</dbReference>
<evidence type="ECO:0000313" key="19">
    <source>
        <dbReference type="Proteomes" id="UP000199350"/>
    </source>
</evidence>
<dbReference type="InterPro" id="IPR014016">
    <property type="entry name" value="UvrD-like_ATP-bd"/>
</dbReference>
<dbReference type="PANTHER" id="PTHR11070">
    <property type="entry name" value="UVRD / RECB / PCRA DNA HELICASE FAMILY MEMBER"/>
    <property type="match status" value="1"/>
</dbReference>